<dbReference type="InterPro" id="IPR004468">
    <property type="entry name" value="CTP_synthase"/>
</dbReference>
<comment type="pathway">
    <text evidence="1">Pyrimidine metabolism; CTP biosynthesis via de novo pathway; CTP from UDP: step 2/2.</text>
</comment>
<dbReference type="InterPro" id="IPR017926">
    <property type="entry name" value="GATASE"/>
</dbReference>
<name>A0A2M7V940_9BACT</name>
<protein>
    <recommendedName>
        <fullName evidence="3">CTP synthase (glutamine hydrolyzing)</fullName>
        <ecNumber evidence="3">6.3.4.2</ecNumber>
    </recommendedName>
</protein>
<keyword evidence="7" id="KW-0315">Glutamine amidotransferase</keyword>
<evidence type="ECO:0000256" key="7">
    <source>
        <dbReference type="ARBA" id="ARBA00022962"/>
    </source>
</evidence>
<evidence type="ECO:0000256" key="3">
    <source>
        <dbReference type="ARBA" id="ARBA00012291"/>
    </source>
</evidence>
<dbReference type="UniPathway" id="UPA00159">
    <property type="reaction ID" value="UER00277"/>
</dbReference>
<evidence type="ECO:0000256" key="5">
    <source>
        <dbReference type="ARBA" id="ARBA00022741"/>
    </source>
</evidence>
<comment type="catalytic activity">
    <reaction evidence="9">
        <text>UTP + L-glutamine + ATP + H2O = CTP + L-glutamate + ADP + phosphate + 2 H(+)</text>
        <dbReference type="Rhea" id="RHEA:26426"/>
        <dbReference type="ChEBI" id="CHEBI:15377"/>
        <dbReference type="ChEBI" id="CHEBI:15378"/>
        <dbReference type="ChEBI" id="CHEBI:29985"/>
        <dbReference type="ChEBI" id="CHEBI:30616"/>
        <dbReference type="ChEBI" id="CHEBI:37563"/>
        <dbReference type="ChEBI" id="CHEBI:43474"/>
        <dbReference type="ChEBI" id="CHEBI:46398"/>
        <dbReference type="ChEBI" id="CHEBI:58359"/>
        <dbReference type="ChEBI" id="CHEBI:456216"/>
        <dbReference type="EC" id="6.3.4.2"/>
    </reaction>
</comment>
<evidence type="ECO:0000256" key="9">
    <source>
        <dbReference type="ARBA" id="ARBA00047781"/>
    </source>
</evidence>
<dbReference type="GO" id="GO:0042802">
    <property type="term" value="F:identical protein binding"/>
    <property type="evidence" value="ECO:0007669"/>
    <property type="project" value="TreeGrafter"/>
</dbReference>
<evidence type="ECO:0000259" key="10">
    <source>
        <dbReference type="Pfam" id="PF00117"/>
    </source>
</evidence>
<evidence type="ECO:0000256" key="4">
    <source>
        <dbReference type="ARBA" id="ARBA00022598"/>
    </source>
</evidence>
<dbReference type="SUPFAM" id="SSF52317">
    <property type="entry name" value="Class I glutamine amidotransferase-like"/>
    <property type="match status" value="1"/>
</dbReference>
<dbReference type="PANTHER" id="PTHR11550:SF0">
    <property type="entry name" value="CTP SYNTHASE-RELATED"/>
    <property type="match status" value="1"/>
</dbReference>
<dbReference type="PANTHER" id="PTHR11550">
    <property type="entry name" value="CTP SYNTHASE"/>
    <property type="match status" value="1"/>
</dbReference>
<proteinExistence type="inferred from homology"/>
<evidence type="ECO:0000313" key="12">
    <source>
        <dbReference type="Proteomes" id="UP000231453"/>
    </source>
</evidence>
<dbReference type="GO" id="GO:0003883">
    <property type="term" value="F:CTP synthase activity"/>
    <property type="evidence" value="ECO:0007669"/>
    <property type="project" value="UniProtKB-EC"/>
</dbReference>
<evidence type="ECO:0000313" key="11">
    <source>
        <dbReference type="EMBL" id="PIZ95320.1"/>
    </source>
</evidence>
<dbReference type="Proteomes" id="UP000231453">
    <property type="component" value="Unassembled WGS sequence"/>
</dbReference>
<dbReference type="GO" id="GO:0005524">
    <property type="term" value="F:ATP binding"/>
    <property type="evidence" value="ECO:0007669"/>
    <property type="project" value="UniProtKB-KW"/>
</dbReference>
<reference evidence="12" key="1">
    <citation type="submission" date="2017-09" db="EMBL/GenBank/DDBJ databases">
        <title>Depth-based differentiation of microbial function through sediment-hosted aquifers and enrichment of novel symbionts in the deep terrestrial subsurface.</title>
        <authorList>
            <person name="Probst A.J."/>
            <person name="Ladd B."/>
            <person name="Jarett J.K."/>
            <person name="Geller-Mcgrath D.E."/>
            <person name="Sieber C.M.K."/>
            <person name="Emerson J.B."/>
            <person name="Anantharaman K."/>
            <person name="Thomas B.C."/>
            <person name="Malmstrom R."/>
            <person name="Stieglmeier M."/>
            <person name="Klingl A."/>
            <person name="Woyke T."/>
            <person name="Ryan C.M."/>
            <person name="Banfield J.F."/>
        </authorList>
    </citation>
    <scope>NUCLEOTIDE SEQUENCE [LARGE SCALE GENOMIC DNA]</scope>
</reference>
<dbReference type="Pfam" id="PF00117">
    <property type="entry name" value="GATase"/>
    <property type="match status" value="1"/>
</dbReference>
<dbReference type="GO" id="GO:0019856">
    <property type="term" value="P:pyrimidine nucleobase biosynthetic process"/>
    <property type="evidence" value="ECO:0007669"/>
    <property type="project" value="TreeGrafter"/>
</dbReference>
<dbReference type="GO" id="GO:0044210">
    <property type="term" value="P:'de novo' CTP biosynthetic process"/>
    <property type="evidence" value="ECO:0007669"/>
    <property type="project" value="UniProtKB-UniPathway"/>
</dbReference>
<dbReference type="InterPro" id="IPR029062">
    <property type="entry name" value="Class_I_gatase-like"/>
</dbReference>
<keyword evidence="5" id="KW-0547">Nucleotide-binding</keyword>
<evidence type="ECO:0000256" key="1">
    <source>
        <dbReference type="ARBA" id="ARBA00005171"/>
    </source>
</evidence>
<accession>A0A2M7V940</accession>
<dbReference type="CDD" id="cd01746">
    <property type="entry name" value="GATase1_CTP_Synthase"/>
    <property type="match status" value="1"/>
</dbReference>
<sequence>VIVPGGFGTRGVEGIINAIQFVRENKIPYLGLCYGMQLASIEFVRHVLGKTKANTVEMDPKTTEPVIHINPNQESNVKNHRYGGTMRLGAYDCALRYDTKTYEAYKQDVISERHRHRYEFNNDYRDEMDKAGLQVVGVNPESCLVEIVELKDHPFFVGTQFHPEFKSRPMKPHPLFREFVKAAIK</sequence>
<keyword evidence="4" id="KW-0436">Ligase</keyword>
<comment type="caution">
    <text evidence="11">The sequence shown here is derived from an EMBL/GenBank/DDBJ whole genome shotgun (WGS) entry which is preliminary data.</text>
</comment>
<dbReference type="InterPro" id="IPR033828">
    <property type="entry name" value="GATase1_CTP_Synthase"/>
</dbReference>
<evidence type="ECO:0000256" key="2">
    <source>
        <dbReference type="ARBA" id="ARBA00007533"/>
    </source>
</evidence>
<dbReference type="Gene3D" id="3.40.50.880">
    <property type="match status" value="1"/>
</dbReference>
<dbReference type="EMBL" id="PFPL01000058">
    <property type="protein sequence ID" value="PIZ95320.1"/>
    <property type="molecule type" value="Genomic_DNA"/>
</dbReference>
<keyword evidence="6" id="KW-0067">ATP-binding</keyword>
<gene>
    <name evidence="11" type="ORF">COX80_04710</name>
</gene>
<keyword evidence="8" id="KW-0665">Pyrimidine biosynthesis</keyword>
<feature type="domain" description="Glutamine amidotransferase" evidence="10">
    <location>
        <begin position="1"/>
        <end position="181"/>
    </location>
</feature>
<evidence type="ECO:0000256" key="6">
    <source>
        <dbReference type="ARBA" id="ARBA00022840"/>
    </source>
</evidence>
<dbReference type="EC" id="6.3.4.2" evidence="3"/>
<feature type="non-terminal residue" evidence="11">
    <location>
        <position position="1"/>
    </location>
</feature>
<evidence type="ECO:0000256" key="8">
    <source>
        <dbReference type="ARBA" id="ARBA00022975"/>
    </source>
</evidence>
<comment type="similarity">
    <text evidence="2">Belongs to the CTP synthase family.</text>
</comment>
<dbReference type="GO" id="GO:0005829">
    <property type="term" value="C:cytosol"/>
    <property type="evidence" value="ECO:0007669"/>
    <property type="project" value="TreeGrafter"/>
</dbReference>
<dbReference type="PROSITE" id="PS51273">
    <property type="entry name" value="GATASE_TYPE_1"/>
    <property type="match status" value="1"/>
</dbReference>
<organism evidence="11 12">
    <name type="scientific">Candidatus Magasanikbacteria bacterium CG_4_10_14_0_2_um_filter_33_14</name>
    <dbReference type="NCBI Taxonomy" id="1974636"/>
    <lineage>
        <taxon>Bacteria</taxon>
        <taxon>Candidatus Magasanikiibacteriota</taxon>
    </lineage>
</organism>
<dbReference type="AlphaFoldDB" id="A0A2M7V940"/>